<feature type="region of interest" description="Disordered" evidence="8">
    <location>
        <begin position="232"/>
        <end position="324"/>
    </location>
</feature>
<dbReference type="InterPro" id="IPR005576">
    <property type="entry name" value="Rpb7-like_N"/>
</dbReference>
<dbReference type="Proteomes" id="UP000694255">
    <property type="component" value="Unassembled WGS sequence"/>
</dbReference>
<proteinExistence type="inferred from homology"/>
<dbReference type="GO" id="GO:0006362">
    <property type="term" value="P:transcription elongation by RNA polymerase I"/>
    <property type="evidence" value="ECO:0007669"/>
    <property type="project" value="UniProtKB-ARBA"/>
</dbReference>
<evidence type="ECO:0000256" key="4">
    <source>
        <dbReference type="ARBA" id="ARBA00022553"/>
    </source>
</evidence>
<name>A0A8J5Q8B8_9ASCO</name>
<reference evidence="11 12" key="1">
    <citation type="journal article" date="2021" name="DNA Res.">
        <title>Genome analysis of Candida subhashii reveals its hybrid nature and dual mitochondrial genome conformations.</title>
        <authorList>
            <person name="Mixao V."/>
            <person name="Hegedusova E."/>
            <person name="Saus E."/>
            <person name="Pryszcz L.P."/>
            <person name="Cillingova A."/>
            <person name="Nosek J."/>
            <person name="Gabaldon T."/>
        </authorList>
    </citation>
    <scope>NUCLEOTIDE SEQUENCE [LARGE SCALE GENOMIC DNA]</scope>
    <source>
        <strain evidence="11 12">CBS 10753</strain>
    </source>
</reference>
<accession>A0A8J5Q8B8</accession>
<evidence type="ECO:0000256" key="2">
    <source>
        <dbReference type="ARBA" id="ARBA00005930"/>
    </source>
</evidence>
<evidence type="ECO:0000256" key="8">
    <source>
        <dbReference type="SAM" id="MobiDB-lite"/>
    </source>
</evidence>
<keyword evidence="6 7" id="KW-0539">Nucleus</keyword>
<dbReference type="InterPro" id="IPR041901">
    <property type="entry name" value="RNAP_I_Rpa43_N"/>
</dbReference>
<dbReference type="FunFam" id="3.30.1490.120:FF:000004">
    <property type="entry name" value="RNA polymerase I subunit Rpa43"/>
    <property type="match status" value="1"/>
</dbReference>
<evidence type="ECO:0000256" key="7">
    <source>
        <dbReference type="RuleBase" id="RU369086"/>
    </source>
</evidence>
<dbReference type="RefSeq" id="XP_049263052.1">
    <property type="nucleotide sequence ID" value="XM_049407552.1"/>
</dbReference>
<dbReference type="InterPro" id="IPR041178">
    <property type="entry name" value="RPA43_OB"/>
</dbReference>
<evidence type="ECO:0000259" key="9">
    <source>
        <dbReference type="Pfam" id="PF03876"/>
    </source>
</evidence>
<keyword evidence="5 7" id="KW-0804">Transcription</keyword>
<comment type="caution">
    <text evidence="11">The sequence shown here is derived from an EMBL/GenBank/DDBJ whole genome shotgun (WGS) entry which is preliminary data.</text>
</comment>
<gene>
    <name evidence="11" type="ORF">J8A68_003673</name>
</gene>
<dbReference type="GeneID" id="73470473"/>
<evidence type="ECO:0000313" key="12">
    <source>
        <dbReference type="Proteomes" id="UP000694255"/>
    </source>
</evidence>
<sequence>MSVETRKRPTQDSQPFPKRRAIAIIPKSTNPVDATTGLSEPFKTISTSLYVSLAPMHINDPINGIKSQHLDPLLMTYFPAAKGVVLAYSNISIGDDNETLQDPRVTIAKIEGNSPFTFMWINVDLLVWSPQVGDVLEGDVYMQTAGHLGLLIGDTFNCSIRKYGIPESWQFVPVQEDEVVNEDEEQEGDKKFKNFGYWIDENEIKVEGKLKFTVKAIHTSGRVVSVDGTLIKPGEEKSAQPVARGSDIRRGSTSTVQAGGKHKKFDDDEEDNEPTVTVIPEPEAEDDDDTKLPAYIKASDDENEDEDGEVVNKDSDSEDEVESD</sequence>
<feature type="domain" description="RNA polymerase Rpb7-like N-terminal" evidence="9">
    <location>
        <begin position="48"/>
        <end position="93"/>
    </location>
</feature>
<keyword evidence="4" id="KW-0597">Phosphoprotein</keyword>
<comment type="subcellular location">
    <subcellularLocation>
        <location evidence="1">Nucleus</location>
        <location evidence="1">Nucleolus</location>
    </subcellularLocation>
</comment>
<dbReference type="EMBL" id="JAGSYN010000161">
    <property type="protein sequence ID" value="KAG7662819.1"/>
    <property type="molecule type" value="Genomic_DNA"/>
</dbReference>
<dbReference type="OrthoDB" id="10250504at2759"/>
<keyword evidence="3 7" id="KW-0240">DNA-directed RNA polymerase</keyword>
<dbReference type="Pfam" id="PF17875">
    <property type="entry name" value="RPA43_OB"/>
    <property type="match status" value="1"/>
</dbReference>
<dbReference type="Pfam" id="PF03876">
    <property type="entry name" value="SHS2_Rpb7-N"/>
    <property type="match status" value="1"/>
</dbReference>
<protein>
    <recommendedName>
        <fullName evidence="7">DNA-directed RNA polymerase subunit</fullName>
    </recommendedName>
</protein>
<organism evidence="11 12">
    <name type="scientific">[Candida] subhashii</name>
    <dbReference type="NCBI Taxonomy" id="561895"/>
    <lineage>
        <taxon>Eukaryota</taxon>
        <taxon>Fungi</taxon>
        <taxon>Dikarya</taxon>
        <taxon>Ascomycota</taxon>
        <taxon>Saccharomycotina</taxon>
        <taxon>Pichiomycetes</taxon>
        <taxon>Debaryomycetaceae</taxon>
        <taxon>Spathaspora</taxon>
    </lineage>
</organism>
<comment type="function">
    <text evidence="7">DNA-dependent RNA polymerase which catalyzes the transcription of DNA into RNA using the four ribonucleoside triphosphates as substrates.</text>
</comment>
<comment type="similarity">
    <text evidence="2">Belongs to the eukaryotic RPA43 RNA polymerase subunit family.</text>
</comment>
<dbReference type="GO" id="GO:0006361">
    <property type="term" value="P:transcription initiation at RNA polymerase I promoter"/>
    <property type="evidence" value="ECO:0007669"/>
    <property type="project" value="UniProtKB-ARBA"/>
</dbReference>
<evidence type="ECO:0000256" key="1">
    <source>
        <dbReference type="ARBA" id="ARBA00004604"/>
    </source>
</evidence>
<evidence type="ECO:0000313" key="11">
    <source>
        <dbReference type="EMBL" id="KAG7662819.1"/>
    </source>
</evidence>
<dbReference type="InterPro" id="IPR045113">
    <property type="entry name" value="Rpb7-like"/>
</dbReference>
<feature type="domain" description="RPA43 OB" evidence="10">
    <location>
        <begin position="130"/>
        <end position="231"/>
    </location>
</feature>
<evidence type="ECO:0000256" key="5">
    <source>
        <dbReference type="ARBA" id="ARBA00023163"/>
    </source>
</evidence>
<evidence type="ECO:0000259" key="10">
    <source>
        <dbReference type="Pfam" id="PF17875"/>
    </source>
</evidence>
<keyword evidence="12" id="KW-1185">Reference proteome</keyword>
<dbReference type="PANTHER" id="PTHR12709:SF5">
    <property type="entry name" value="DNA-DIRECTED RNA POLYMERASE I SUBUNIT RPA43"/>
    <property type="match status" value="1"/>
</dbReference>
<dbReference type="AlphaFoldDB" id="A0A8J5Q8B8"/>
<evidence type="ECO:0000256" key="3">
    <source>
        <dbReference type="ARBA" id="ARBA00022478"/>
    </source>
</evidence>
<dbReference type="PANTHER" id="PTHR12709">
    <property type="entry name" value="DNA-DIRECTED RNA POLYMERASE II, III"/>
    <property type="match status" value="1"/>
</dbReference>
<evidence type="ECO:0000256" key="6">
    <source>
        <dbReference type="ARBA" id="ARBA00023242"/>
    </source>
</evidence>
<dbReference type="CDD" id="cd04328">
    <property type="entry name" value="RNAP_I_Rpa43_N"/>
    <property type="match status" value="1"/>
</dbReference>
<dbReference type="GO" id="GO:0005736">
    <property type="term" value="C:RNA polymerase I complex"/>
    <property type="evidence" value="ECO:0007669"/>
    <property type="project" value="UniProtKB-ARBA"/>
</dbReference>